<evidence type="ECO:0000313" key="2">
    <source>
        <dbReference type="Proteomes" id="UP000294555"/>
    </source>
</evidence>
<reference evidence="1 2" key="1">
    <citation type="submission" date="2019-02" db="EMBL/GenBank/DDBJ databases">
        <title>Investigation of anaerobic lignin degradation for improved lignocellulosic biofuels.</title>
        <authorList>
            <person name="Deangelis K."/>
        </authorList>
    </citation>
    <scope>NUCLEOTIDE SEQUENCE [LARGE SCALE GENOMIC DNA]</scope>
    <source>
        <strain evidence="1 2">159R</strain>
    </source>
</reference>
<dbReference type="RefSeq" id="WP_132926631.1">
    <property type="nucleotide sequence ID" value="NZ_SJOI01000001.1"/>
</dbReference>
<gene>
    <name evidence="1" type="ORF">EZJ58_5177</name>
</gene>
<dbReference type="EMBL" id="SJOI01000001">
    <property type="protein sequence ID" value="TCL06880.1"/>
    <property type="molecule type" value="Genomic_DNA"/>
</dbReference>
<protein>
    <submittedName>
        <fullName evidence="1">Uncharacterized protein DUF3800</fullName>
    </submittedName>
</protein>
<proteinExistence type="predicted"/>
<organism evidence="1 2">
    <name type="scientific">Sodalis ligni</name>
    <dbReference type="NCBI Taxonomy" id="2697027"/>
    <lineage>
        <taxon>Bacteria</taxon>
        <taxon>Pseudomonadati</taxon>
        <taxon>Pseudomonadota</taxon>
        <taxon>Gammaproteobacteria</taxon>
        <taxon>Enterobacterales</taxon>
        <taxon>Bruguierivoracaceae</taxon>
        <taxon>Sodalis</taxon>
    </lineage>
</organism>
<accession>A0A4R1NR47</accession>
<dbReference type="InterPro" id="IPR024524">
    <property type="entry name" value="DUF3800"/>
</dbReference>
<sequence length="266" mass="30998">MDNPGKLRWHVACDESGTDGQRFYGFGSLWMKYQRRGDFVRIIRDLREKHGCTDEIKWQKTNSKRYANFYSDLVELFFKHQWLAFHCIVIQKAHVNKELHGGDYDLAMRKHFTHLIANKVLSVMKAHPGRDCEFRVEVDPIASRYDKADEAFHVIANNMLQLKTGKNELIQSVVTKDSKNSENIQIADFFLGAVMSAFQQKVASPAKQAIADKIAEHLGWKTLQHDTWHSERKFNIWYFYDPTKGPREIVTKAVNLKYKLPPPNKK</sequence>
<name>A0A4R1NR47_9GAMM</name>
<dbReference type="Pfam" id="PF12686">
    <property type="entry name" value="DUF3800"/>
    <property type="match status" value="1"/>
</dbReference>
<dbReference type="OrthoDB" id="9799211at2"/>
<keyword evidence="2" id="KW-1185">Reference proteome</keyword>
<dbReference type="Proteomes" id="UP000294555">
    <property type="component" value="Unassembled WGS sequence"/>
</dbReference>
<comment type="caution">
    <text evidence="1">The sequence shown here is derived from an EMBL/GenBank/DDBJ whole genome shotgun (WGS) entry which is preliminary data.</text>
</comment>
<evidence type="ECO:0000313" key="1">
    <source>
        <dbReference type="EMBL" id="TCL06880.1"/>
    </source>
</evidence>
<dbReference type="AlphaFoldDB" id="A0A4R1NR47"/>